<name>A0ABZ0VCV8_9MICO</name>
<dbReference type="RefSeq" id="WP_322410501.1">
    <property type="nucleotide sequence ID" value="NZ_CP139779.1"/>
</dbReference>
<dbReference type="InterPro" id="IPR009057">
    <property type="entry name" value="Homeodomain-like_sf"/>
</dbReference>
<feature type="DNA-binding region" description="H-T-H motif" evidence="4">
    <location>
        <begin position="44"/>
        <end position="63"/>
    </location>
</feature>
<dbReference type="InterPro" id="IPR001647">
    <property type="entry name" value="HTH_TetR"/>
</dbReference>
<organism evidence="6 7">
    <name type="scientific">Microbacterium invictum</name>
    <dbReference type="NCBI Taxonomy" id="515415"/>
    <lineage>
        <taxon>Bacteria</taxon>
        <taxon>Bacillati</taxon>
        <taxon>Actinomycetota</taxon>
        <taxon>Actinomycetes</taxon>
        <taxon>Micrococcales</taxon>
        <taxon>Microbacteriaceae</taxon>
        <taxon>Microbacterium</taxon>
    </lineage>
</organism>
<dbReference type="SUPFAM" id="SSF48498">
    <property type="entry name" value="Tetracyclin repressor-like, C-terminal domain"/>
    <property type="match status" value="1"/>
</dbReference>
<keyword evidence="1" id="KW-0805">Transcription regulation</keyword>
<dbReference type="EMBL" id="CP139779">
    <property type="protein sequence ID" value="WQB70355.1"/>
    <property type="molecule type" value="Genomic_DNA"/>
</dbReference>
<keyword evidence="3" id="KW-0804">Transcription</keyword>
<dbReference type="InterPro" id="IPR036271">
    <property type="entry name" value="Tet_transcr_reg_TetR-rel_C_sf"/>
</dbReference>
<dbReference type="Pfam" id="PF00440">
    <property type="entry name" value="TetR_N"/>
    <property type="match status" value="1"/>
</dbReference>
<dbReference type="PANTHER" id="PTHR30055:SF234">
    <property type="entry name" value="HTH-TYPE TRANSCRIPTIONAL REGULATOR BETI"/>
    <property type="match status" value="1"/>
</dbReference>
<dbReference type="PROSITE" id="PS50977">
    <property type="entry name" value="HTH_TETR_2"/>
    <property type="match status" value="1"/>
</dbReference>
<dbReference type="Gene3D" id="1.10.357.10">
    <property type="entry name" value="Tetracycline Repressor, domain 2"/>
    <property type="match status" value="1"/>
</dbReference>
<keyword evidence="7" id="KW-1185">Reference proteome</keyword>
<accession>A0ABZ0VCV8</accession>
<evidence type="ECO:0000256" key="3">
    <source>
        <dbReference type="ARBA" id="ARBA00023163"/>
    </source>
</evidence>
<reference evidence="6 7" key="1">
    <citation type="submission" date="2023-06" db="EMBL/GenBank/DDBJ databases">
        <title>Rock-solubilizing bacteria, Microbacterium invictum, promotes re-establishment of vegetation in rocky wasteland by accelerating rock bio-weathering and reshaping soil bacterial community.</title>
        <authorList>
            <person name="Liu C."/>
        </authorList>
    </citation>
    <scope>NUCLEOTIDE SEQUENCE [LARGE SCALE GENOMIC DNA]</scope>
    <source>
        <strain evidence="6 7">X-18</strain>
    </source>
</reference>
<protein>
    <submittedName>
        <fullName evidence="6">Helix-turn-helix domain-containing protein</fullName>
    </submittedName>
</protein>
<dbReference type="InterPro" id="IPR050109">
    <property type="entry name" value="HTH-type_TetR-like_transc_reg"/>
</dbReference>
<evidence type="ECO:0000256" key="2">
    <source>
        <dbReference type="ARBA" id="ARBA00023125"/>
    </source>
</evidence>
<dbReference type="PANTHER" id="PTHR30055">
    <property type="entry name" value="HTH-TYPE TRANSCRIPTIONAL REGULATOR RUTR"/>
    <property type="match status" value="1"/>
</dbReference>
<evidence type="ECO:0000256" key="1">
    <source>
        <dbReference type="ARBA" id="ARBA00023015"/>
    </source>
</evidence>
<gene>
    <name evidence="6" type="ORF">T9R20_16920</name>
</gene>
<evidence type="ECO:0000259" key="5">
    <source>
        <dbReference type="PROSITE" id="PS50977"/>
    </source>
</evidence>
<dbReference type="SUPFAM" id="SSF46689">
    <property type="entry name" value="Homeodomain-like"/>
    <property type="match status" value="1"/>
</dbReference>
<dbReference type="Proteomes" id="UP001324533">
    <property type="component" value="Chromosome"/>
</dbReference>
<feature type="domain" description="HTH tetR-type" evidence="5">
    <location>
        <begin position="21"/>
        <end position="81"/>
    </location>
</feature>
<evidence type="ECO:0000313" key="7">
    <source>
        <dbReference type="Proteomes" id="UP001324533"/>
    </source>
</evidence>
<sequence>MSPPAAAGRSYRSELRAQQAMQTRRKIVAAAADLFATQGYQATTLAAIARRAGVSAETVKAAASKAELLIAAFEVTFAGTEAAPSLAETEVAADVLDLPDEVFLTTVIRQIGSANARGYALWTVLLGAAASDPVVEAALQGILDRRAADYRRLVDELIARRLVPSSADPPGRAAAVSFLLSPEGYQQLVGQSGWTHEAYLRWAERAVRAEMSASAG</sequence>
<keyword evidence="2 4" id="KW-0238">DNA-binding</keyword>
<evidence type="ECO:0000313" key="6">
    <source>
        <dbReference type="EMBL" id="WQB70355.1"/>
    </source>
</evidence>
<evidence type="ECO:0000256" key="4">
    <source>
        <dbReference type="PROSITE-ProRule" id="PRU00335"/>
    </source>
</evidence>
<proteinExistence type="predicted"/>